<dbReference type="FunFam" id="3.10.110.10:FF:000041">
    <property type="entry name" value="Ubiquitin-conjugating enzyme E2 T"/>
    <property type="match status" value="1"/>
</dbReference>
<dbReference type="Pfam" id="PF00179">
    <property type="entry name" value="UQ_con"/>
    <property type="match status" value="1"/>
</dbReference>
<feature type="compositionally biased region" description="Low complexity" evidence="8">
    <location>
        <begin position="263"/>
        <end position="274"/>
    </location>
</feature>
<dbReference type="SMART" id="SM00212">
    <property type="entry name" value="UBCc"/>
    <property type="match status" value="1"/>
</dbReference>
<keyword evidence="5 7" id="KW-0067">ATP-binding</keyword>
<gene>
    <name evidence="11" type="primary">LOC109722514</name>
</gene>
<protein>
    <recommendedName>
        <fullName evidence="1">E2 ubiquitin-conjugating enzyme</fullName>
        <ecNumber evidence="1">2.3.2.23</ecNumber>
    </recommendedName>
</protein>
<evidence type="ECO:0000256" key="7">
    <source>
        <dbReference type="RuleBase" id="RU362109"/>
    </source>
</evidence>
<dbReference type="InterPro" id="IPR016135">
    <property type="entry name" value="UBQ-conjugating_enzyme/RWD"/>
</dbReference>
<evidence type="ECO:0000256" key="6">
    <source>
        <dbReference type="PROSITE-ProRule" id="PRU10133"/>
    </source>
</evidence>
<dbReference type="CDD" id="cd23805">
    <property type="entry name" value="UBCc_UBE2T"/>
    <property type="match status" value="1"/>
</dbReference>
<dbReference type="SUPFAM" id="SSF54495">
    <property type="entry name" value="UBC-like"/>
    <property type="match status" value="1"/>
</dbReference>
<dbReference type="PANTHER" id="PTHR24068">
    <property type="entry name" value="UBIQUITIN-CONJUGATING ENZYME E2"/>
    <property type="match status" value="1"/>
</dbReference>
<evidence type="ECO:0000256" key="3">
    <source>
        <dbReference type="ARBA" id="ARBA00022741"/>
    </source>
</evidence>
<evidence type="ECO:0000259" key="9">
    <source>
        <dbReference type="PROSITE" id="PS50127"/>
    </source>
</evidence>
<feature type="compositionally biased region" description="Basic and acidic residues" evidence="8">
    <location>
        <begin position="221"/>
        <end position="239"/>
    </location>
</feature>
<keyword evidence="3 7" id="KW-0547">Nucleotide-binding</keyword>
<dbReference type="EC" id="2.3.2.23" evidence="1"/>
<dbReference type="GO" id="GO:0061631">
    <property type="term" value="F:ubiquitin conjugating enzyme activity"/>
    <property type="evidence" value="ECO:0007669"/>
    <property type="project" value="UniProtKB-EC"/>
</dbReference>
<feature type="domain" description="UBC core" evidence="9">
    <location>
        <begin position="6"/>
        <end position="161"/>
    </location>
</feature>
<name>A0A6P5GE99_ANACO</name>
<dbReference type="Proteomes" id="UP000515123">
    <property type="component" value="Linkage group 16"/>
</dbReference>
<keyword evidence="10" id="KW-1185">Reference proteome</keyword>
<organism evidence="10 11">
    <name type="scientific">Ananas comosus</name>
    <name type="common">Pineapple</name>
    <name type="synonym">Ananas ananas</name>
    <dbReference type="NCBI Taxonomy" id="4615"/>
    <lineage>
        <taxon>Eukaryota</taxon>
        <taxon>Viridiplantae</taxon>
        <taxon>Streptophyta</taxon>
        <taxon>Embryophyta</taxon>
        <taxon>Tracheophyta</taxon>
        <taxon>Spermatophyta</taxon>
        <taxon>Magnoliopsida</taxon>
        <taxon>Liliopsida</taxon>
        <taxon>Poales</taxon>
        <taxon>Bromeliaceae</taxon>
        <taxon>Bromelioideae</taxon>
        <taxon>Ananas</taxon>
    </lineage>
</organism>
<dbReference type="InterPro" id="IPR000608">
    <property type="entry name" value="UBC"/>
</dbReference>
<evidence type="ECO:0000256" key="4">
    <source>
        <dbReference type="ARBA" id="ARBA00022786"/>
    </source>
</evidence>
<evidence type="ECO:0000256" key="8">
    <source>
        <dbReference type="SAM" id="MobiDB-lite"/>
    </source>
</evidence>
<dbReference type="InterPro" id="IPR023313">
    <property type="entry name" value="UBQ-conjugating_AS"/>
</dbReference>
<evidence type="ECO:0000256" key="2">
    <source>
        <dbReference type="ARBA" id="ARBA00022679"/>
    </source>
</evidence>
<dbReference type="GO" id="GO:0005524">
    <property type="term" value="F:ATP binding"/>
    <property type="evidence" value="ECO:0007669"/>
    <property type="project" value="UniProtKB-UniRule"/>
</dbReference>
<evidence type="ECO:0000256" key="5">
    <source>
        <dbReference type="ARBA" id="ARBA00022840"/>
    </source>
</evidence>
<proteinExistence type="inferred from homology"/>
<dbReference type="GeneID" id="109722514"/>
<keyword evidence="4 7" id="KW-0833">Ubl conjugation pathway</keyword>
<dbReference type="OrthoDB" id="9978460at2759"/>
<dbReference type="PROSITE" id="PS50127">
    <property type="entry name" value="UBC_2"/>
    <property type="match status" value="1"/>
</dbReference>
<keyword evidence="2" id="KW-0808">Transferase</keyword>
<accession>A0A6P5GE99</accession>
<dbReference type="AlphaFoldDB" id="A0A6P5GE99"/>
<dbReference type="RefSeq" id="XP_020106197.1">
    <property type="nucleotide sequence ID" value="XM_020250608.1"/>
</dbReference>
<sequence length="309" mass="34097">MAQAARLNLRMQKELKLLMTDPPPGVSLQLADNENFSSSLSSIEARIQGPDGTVYSGGTFTVKIQVPERYPFQPPNVTFVTPIYHPNIDNGGRVCLDILNLPPKGAWQPSLNISTVLTSIGLLLCEPNPDDGLMAEISREYKYNRQVFDQKARSWTEKYANPGSSAANDLNNLDAPCAVLQPLTEVEKSEAVSGNSFNVSEGSRKKLRLMGQKLSLKSKIAEKKSNDDKENLVPDDKENTFPLRATSKFEDKSLGVGSEKTPNENNNQGEGNLLVTDTVIVSDSEESEEEDDRPLRSRLSLFRKRVAGK</sequence>
<reference evidence="10" key="1">
    <citation type="journal article" date="2015" name="Nat. Genet.">
        <title>The pineapple genome and the evolution of CAM photosynthesis.</title>
        <authorList>
            <person name="Ming R."/>
            <person name="VanBuren R."/>
            <person name="Wai C.M."/>
            <person name="Tang H."/>
            <person name="Schatz M.C."/>
            <person name="Bowers J.E."/>
            <person name="Lyons E."/>
            <person name="Wang M.L."/>
            <person name="Chen J."/>
            <person name="Biggers E."/>
            <person name="Zhang J."/>
            <person name="Huang L."/>
            <person name="Zhang L."/>
            <person name="Miao W."/>
            <person name="Zhang J."/>
            <person name="Ye Z."/>
            <person name="Miao C."/>
            <person name="Lin Z."/>
            <person name="Wang H."/>
            <person name="Zhou H."/>
            <person name="Yim W.C."/>
            <person name="Priest H.D."/>
            <person name="Zheng C."/>
            <person name="Woodhouse M."/>
            <person name="Edger P.P."/>
            <person name="Guyot R."/>
            <person name="Guo H.B."/>
            <person name="Guo H."/>
            <person name="Zheng G."/>
            <person name="Singh R."/>
            <person name="Sharma A."/>
            <person name="Min X."/>
            <person name="Zheng Y."/>
            <person name="Lee H."/>
            <person name="Gurtowski J."/>
            <person name="Sedlazeck F.J."/>
            <person name="Harkess A."/>
            <person name="McKain M.R."/>
            <person name="Liao Z."/>
            <person name="Fang J."/>
            <person name="Liu J."/>
            <person name="Zhang X."/>
            <person name="Zhang Q."/>
            <person name="Hu W."/>
            <person name="Qin Y."/>
            <person name="Wang K."/>
            <person name="Chen L.Y."/>
            <person name="Shirley N."/>
            <person name="Lin Y.R."/>
            <person name="Liu L.Y."/>
            <person name="Hernandez A.G."/>
            <person name="Wright C.L."/>
            <person name="Bulone V."/>
            <person name="Tuskan G.A."/>
            <person name="Heath K."/>
            <person name="Zee F."/>
            <person name="Moore P.H."/>
            <person name="Sunkar R."/>
            <person name="Leebens-Mack J.H."/>
            <person name="Mockler T."/>
            <person name="Bennetzen J.L."/>
            <person name="Freeling M."/>
            <person name="Sankoff D."/>
            <person name="Paterson A.H."/>
            <person name="Zhu X."/>
            <person name="Yang X."/>
            <person name="Smith J.A."/>
            <person name="Cushman J.C."/>
            <person name="Paull R.E."/>
            <person name="Yu Q."/>
        </authorList>
    </citation>
    <scope>NUCLEOTIDE SEQUENCE [LARGE SCALE GENOMIC DNA]</scope>
    <source>
        <strain evidence="10">cv. F153</strain>
    </source>
</reference>
<dbReference type="PROSITE" id="PS00183">
    <property type="entry name" value="UBC_1"/>
    <property type="match status" value="1"/>
</dbReference>
<comment type="similarity">
    <text evidence="7">Belongs to the ubiquitin-conjugating enzyme family.</text>
</comment>
<evidence type="ECO:0000313" key="10">
    <source>
        <dbReference type="Proteomes" id="UP000515123"/>
    </source>
</evidence>
<feature type="active site" description="Glycyl thioester intermediate" evidence="6">
    <location>
        <position position="95"/>
    </location>
</feature>
<reference evidence="11" key="2">
    <citation type="submission" date="2025-08" db="UniProtKB">
        <authorList>
            <consortium name="RefSeq"/>
        </authorList>
    </citation>
    <scope>IDENTIFICATION</scope>
    <source>
        <tissue evidence="11">Leaf</tissue>
    </source>
</reference>
<evidence type="ECO:0000313" key="11">
    <source>
        <dbReference type="RefSeq" id="XP_020106197.1"/>
    </source>
</evidence>
<dbReference type="Gene3D" id="3.10.110.10">
    <property type="entry name" value="Ubiquitin Conjugating Enzyme"/>
    <property type="match status" value="1"/>
</dbReference>
<evidence type="ECO:0000256" key="1">
    <source>
        <dbReference type="ARBA" id="ARBA00012486"/>
    </source>
</evidence>
<feature type="region of interest" description="Disordered" evidence="8">
    <location>
        <begin position="221"/>
        <end position="275"/>
    </location>
</feature>